<feature type="region of interest" description="Disordered" evidence="1">
    <location>
        <begin position="1"/>
        <end position="78"/>
    </location>
</feature>
<reference evidence="4 5" key="1">
    <citation type="journal article" date="2013" name="PLoS Genet.">
        <title>Genomic mechanisms accounting for the adaptation to parasitism in nematode-trapping fungi.</title>
        <authorList>
            <person name="Meerupati T."/>
            <person name="Andersson K.M."/>
            <person name="Friman E."/>
            <person name="Kumar D."/>
            <person name="Tunlid A."/>
            <person name="Ahren D."/>
        </authorList>
    </citation>
    <scope>NUCLEOTIDE SEQUENCE [LARGE SCALE GENOMIC DNA]</scope>
    <source>
        <strain evidence="4 5">CBS 200.50</strain>
    </source>
</reference>
<dbReference type="SMART" id="SM00603">
    <property type="entry name" value="LCCL"/>
    <property type="match status" value="1"/>
</dbReference>
<feature type="compositionally biased region" description="Basic and acidic residues" evidence="1">
    <location>
        <begin position="33"/>
        <end position="42"/>
    </location>
</feature>
<proteinExistence type="predicted"/>
<feature type="transmembrane region" description="Helical" evidence="2">
    <location>
        <begin position="359"/>
        <end position="382"/>
    </location>
</feature>
<feature type="domain" description="LCCL" evidence="3">
    <location>
        <begin position="242"/>
        <end position="288"/>
    </location>
</feature>
<dbReference type="AlphaFoldDB" id="S8A053"/>
<accession>S8A053</accession>
<sequence>MTGYARDENASAADLESGSQPYSRSDSPSPERPLLDSGDRTRSGHRNARRGSRNGRRRNSDRYSDDIERLDGDGQRSRYHYSSTSLRIPKKYTNAVAKWVKGPSPPEKLRIRPILPDLQAIPLRILDNLFPTKKSKIFAWAIAAGLWIASFIIVVHFSYFRREEIILGCNDTLWMKNAGCGLDGINCRSFANESFTFRCPQDCNSARLLEPYTVGDRQFNYQSLLIGGGLPSQGIEPDTRHYRADSFICLAAVHSGVLEPNAGGCARLRKTGMQASFPASSSSGIQSVEFDAPFVSSFTIEPLDGSKPCTDLRWTVFGITLAFNIVVSLFTANPTVFFWSLFCSIFWEVGMVGDPPDHSFPYDLVAITATRFLPTAFAAYVLERMIVRRTLQDLNAQLEKTVLWVGACWFGALNNYTFDKWIPISRLTPHDLEQQPGAKAALAIIVIVLVGIAVFQAWSIRKEGNMGKYLAFYGFVAVCIGLMLAIPKLNLRIHHYVLALLLLPGTRIQTRPSLVYQGLLMGLFINGLARWGWDGVLQTSTELRGDALLGSILPKVEDVVVLGTNVTISWAALEAPWDSVSVLVNDVERYRGNGNGVTLQRVTVGEVMQQSWWDSGAAGNTTDLQDENKISGDLFKDPEREKMYIRLGYVSGRSVGDYTKAGTVFSNGTWAAMDSGSS</sequence>
<dbReference type="Pfam" id="PF03815">
    <property type="entry name" value="LCCL"/>
    <property type="match status" value="1"/>
</dbReference>
<dbReference type="PROSITE" id="PS50820">
    <property type="entry name" value="LCCL"/>
    <property type="match status" value="1"/>
</dbReference>
<name>S8A053_DACHA</name>
<dbReference type="Proteomes" id="UP000015100">
    <property type="component" value="Unassembled WGS sequence"/>
</dbReference>
<evidence type="ECO:0000313" key="5">
    <source>
        <dbReference type="Proteomes" id="UP000015100"/>
    </source>
</evidence>
<dbReference type="STRING" id="1284197.S8A053"/>
<dbReference type="EMBL" id="AQGS01000985">
    <property type="protein sequence ID" value="EPS36074.1"/>
    <property type="molecule type" value="Genomic_DNA"/>
</dbReference>
<keyword evidence="2" id="KW-1133">Transmembrane helix</keyword>
<feature type="transmembrane region" description="Helical" evidence="2">
    <location>
        <begin position="438"/>
        <end position="458"/>
    </location>
</feature>
<dbReference type="SUPFAM" id="SSF69848">
    <property type="entry name" value="LCCL domain"/>
    <property type="match status" value="1"/>
</dbReference>
<dbReference type="InterPro" id="IPR004043">
    <property type="entry name" value="LCCL"/>
</dbReference>
<feature type="compositionally biased region" description="Polar residues" evidence="1">
    <location>
        <begin position="17"/>
        <end position="28"/>
    </location>
</feature>
<evidence type="ECO:0000256" key="2">
    <source>
        <dbReference type="SAM" id="Phobius"/>
    </source>
</evidence>
<organism evidence="4 5">
    <name type="scientific">Dactylellina haptotyla (strain CBS 200.50)</name>
    <name type="common">Nematode-trapping fungus</name>
    <name type="synonym">Monacrosporium haptotylum</name>
    <dbReference type="NCBI Taxonomy" id="1284197"/>
    <lineage>
        <taxon>Eukaryota</taxon>
        <taxon>Fungi</taxon>
        <taxon>Dikarya</taxon>
        <taxon>Ascomycota</taxon>
        <taxon>Pezizomycotina</taxon>
        <taxon>Orbiliomycetes</taxon>
        <taxon>Orbiliales</taxon>
        <taxon>Orbiliaceae</taxon>
        <taxon>Dactylellina</taxon>
    </lineage>
</organism>
<feature type="compositionally biased region" description="Basic residues" evidence="1">
    <location>
        <begin position="43"/>
        <end position="57"/>
    </location>
</feature>
<protein>
    <recommendedName>
        <fullName evidence="3">LCCL domain-containing protein</fullName>
    </recommendedName>
</protein>
<evidence type="ECO:0000256" key="1">
    <source>
        <dbReference type="SAM" id="MobiDB-lite"/>
    </source>
</evidence>
<dbReference type="OMA" id="HWDKTVL"/>
<dbReference type="PANTHER" id="PTHR31331:SF1">
    <property type="entry name" value="CYSTEINE RICH SECRETORY PROTEIN LCCL DOMAIN CONTAINING 2"/>
    <property type="match status" value="1"/>
</dbReference>
<evidence type="ECO:0000313" key="4">
    <source>
        <dbReference type="EMBL" id="EPS36074.1"/>
    </source>
</evidence>
<dbReference type="Gene3D" id="2.170.130.20">
    <property type="entry name" value="LCCL-like domain"/>
    <property type="match status" value="1"/>
</dbReference>
<gene>
    <name evidence="4" type="ORF">H072_10428</name>
</gene>
<dbReference type="PANTHER" id="PTHR31331">
    <property type="entry name" value="LCCL DOMAIN PROTEIN (AFU_ORTHOLOGUE AFUA_5G08630)"/>
    <property type="match status" value="1"/>
</dbReference>
<reference evidence="5" key="2">
    <citation type="submission" date="2013-04" db="EMBL/GenBank/DDBJ databases">
        <title>Genomic mechanisms accounting for the adaptation to parasitism in nematode-trapping fungi.</title>
        <authorList>
            <person name="Ahren D.G."/>
        </authorList>
    </citation>
    <scope>NUCLEOTIDE SEQUENCE [LARGE SCALE GENOMIC DNA]</scope>
    <source>
        <strain evidence="5">CBS 200.50</strain>
    </source>
</reference>
<dbReference type="OrthoDB" id="441660at2759"/>
<keyword evidence="5" id="KW-1185">Reference proteome</keyword>
<evidence type="ECO:0000259" key="3">
    <source>
        <dbReference type="PROSITE" id="PS50820"/>
    </source>
</evidence>
<dbReference type="InterPro" id="IPR051957">
    <property type="entry name" value="CRISP-LCCL_domain"/>
</dbReference>
<dbReference type="eggNOG" id="ENOG502QUEX">
    <property type="taxonomic scope" value="Eukaryota"/>
</dbReference>
<comment type="caution">
    <text evidence="4">The sequence shown here is derived from an EMBL/GenBank/DDBJ whole genome shotgun (WGS) entry which is preliminary data.</text>
</comment>
<keyword evidence="2" id="KW-0812">Transmembrane</keyword>
<dbReference type="HOGENOM" id="CLU_011125_1_0_1"/>
<keyword evidence="2" id="KW-0472">Membrane</keyword>
<feature type="transmembrane region" description="Helical" evidence="2">
    <location>
        <begin position="321"/>
        <end position="347"/>
    </location>
</feature>
<feature type="transmembrane region" description="Helical" evidence="2">
    <location>
        <begin position="470"/>
        <end position="487"/>
    </location>
</feature>
<feature type="transmembrane region" description="Helical" evidence="2">
    <location>
        <begin position="402"/>
        <end position="418"/>
    </location>
</feature>
<feature type="compositionally biased region" description="Basic and acidic residues" evidence="1">
    <location>
        <begin position="58"/>
        <end position="76"/>
    </location>
</feature>
<feature type="transmembrane region" description="Helical" evidence="2">
    <location>
        <begin position="137"/>
        <end position="157"/>
    </location>
</feature>
<dbReference type="InterPro" id="IPR036609">
    <property type="entry name" value="LCCL_sf"/>
</dbReference>